<dbReference type="InterPro" id="IPR024747">
    <property type="entry name" value="Pyridox_Oxase-rel"/>
</dbReference>
<dbReference type="AlphaFoldDB" id="A0A6L6IFW7"/>
<evidence type="ECO:0000313" key="1">
    <source>
        <dbReference type="EMBL" id="MTH44925.1"/>
    </source>
</evidence>
<dbReference type="OrthoDB" id="9794935at2"/>
<comment type="caution">
    <text evidence="1">The sequence shown here is derived from an EMBL/GenBank/DDBJ whole genome shotgun (WGS) entry which is preliminary data.</text>
</comment>
<dbReference type="PANTHER" id="PTHR34071:SF2">
    <property type="entry name" value="FLAVIN-NUCLEOTIDE-BINDING PROTEIN"/>
    <property type="match status" value="1"/>
</dbReference>
<proteinExistence type="predicted"/>
<dbReference type="EMBL" id="WMJZ01000001">
    <property type="protein sequence ID" value="MTH44925.1"/>
    <property type="molecule type" value="Genomic_DNA"/>
</dbReference>
<name>A0A6L6IFW7_9ENTR</name>
<dbReference type="InterPro" id="IPR012349">
    <property type="entry name" value="Split_barrel_FMN-bd"/>
</dbReference>
<organism evidence="1 2">
    <name type="scientific">Intestinirhabdus alba</name>
    <dbReference type="NCBI Taxonomy" id="2899544"/>
    <lineage>
        <taxon>Bacteria</taxon>
        <taxon>Pseudomonadati</taxon>
        <taxon>Pseudomonadota</taxon>
        <taxon>Gammaproteobacteria</taxon>
        <taxon>Enterobacterales</taxon>
        <taxon>Enterobacteriaceae</taxon>
        <taxon>Intestinirhabdus</taxon>
    </lineage>
</organism>
<dbReference type="Gene3D" id="2.30.110.10">
    <property type="entry name" value="Electron Transport, Fmn-binding Protein, Chain A"/>
    <property type="match status" value="1"/>
</dbReference>
<sequence length="158" mass="17851">MSHPERMVTSPDDILAIIKNQQICRIALNDDPWPYIVPVNFGYDYQDGRWTIWFHGARSGKKMRLLRRNPAVSVEIDGGYRLLPAADACDYSCAYASIIAGGRATIVQDRHEIAAGMDRIMRQAVPDKTFSYRDDMMKAVCVVRVNCETLTCRRHAAG</sequence>
<accession>A0A6L6IFW7</accession>
<keyword evidence="2" id="KW-1185">Reference proteome</keyword>
<evidence type="ECO:0000313" key="2">
    <source>
        <dbReference type="Proteomes" id="UP000477739"/>
    </source>
</evidence>
<dbReference type="SUPFAM" id="SSF50475">
    <property type="entry name" value="FMN-binding split barrel"/>
    <property type="match status" value="1"/>
</dbReference>
<dbReference type="Pfam" id="PF12900">
    <property type="entry name" value="Pyridox_ox_2"/>
    <property type="match status" value="1"/>
</dbReference>
<dbReference type="PANTHER" id="PTHR34071">
    <property type="entry name" value="5-NITROIMIDAZOLE ANTIBIOTICS RESISTANCE PROTEIN, NIMA-FAMILY-RELATED PROTEIN-RELATED"/>
    <property type="match status" value="1"/>
</dbReference>
<dbReference type="Proteomes" id="UP000477739">
    <property type="component" value="Unassembled WGS sequence"/>
</dbReference>
<dbReference type="RefSeq" id="WP_155106614.1">
    <property type="nucleotide sequence ID" value="NZ_WMJZ01000001.1"/>
</dbReference>
<reference evidence="1 2" key="1">
    <citation type="submission" date="2019-11" db="EMBL/GenBank/DDBJ databases">
        <title>Escherichia alba sp. nov. isolated from the gut of plastic-eating superworms Zophobas atratus.</title>
        <authorList>
            <person name="Yang Y."/>
        </authorList>
    </citation>
    <scope>NUCLEOTIDE SEQUENCE [LARGE SCALE GENOMIC DNA]</scope>
    <source>
        <strain evidence="2">BIT-B35</strain>
    </source>
</reference>
<protein>
    <submittedName>
        <fullName evidence="1">Pyridoxamine 5'-phosphate oxidase family protein</fullName>
    </submittedName>
</protein>
<gene>
    <name evidence="1" type="ORF">GJV78_01320</name>
</gene>